<name>A0AAD7MUD3_9AGAR</name>
<dbReference type="AlphaFoldDB" id="A0AAD7MUD3"/>
<accession>A0AAD7MUD3</accession>
<dbReference type="EMBL" id="JARKIB010000138">
    <property type="protein sequence ID" value="KAJ7733448.1"/>
    <property type="molecule type" value="Genomic_DNA"/>
</dbReference>
<proteinExistence type="predicted"/>
<comment type="caution">
    <text evidence="1">The sequence shown here is derived from an EMBL/GenBank/DDBJ whole genome shotgun (WGS) entry which is preliminary data.</text>
</comment>
<dbReference type="Proteomes" id="UP001215598">
    <property type="component" value="Unassembled WGS sequence"/>
</dbReference>
<reference evidence="1" key="1">
    <citation type="submission" date="2023-03" db="EMBL/GenBank/DDBJ databases">
        <title>Massive genome expansion in bonnet fungi (Mycena s.s.) driven by repeated elements and novel gene families across ecological guilds.</title>
        <authorList>
            <consortium name="Lawrence Berkeley National Laboratory"/>
            <person name="Harder C.B."/>
            <person name="Miyauchi S."/>
            <person name="Viragh M."/>
            <person name="Kuo A."/>
            <person name="Thoen E."/>
            <person name="Andreopoulos B."/>
            <person name="Lu D."/>
            <person name="Skrede I."/>
            <person name="Drula E."/>
            <person name="Henrissat B."/>
            <person name="Morin E."/>
            <person name="Kohler A."/>
            <person name="Barry K."/>
            <person name="LaButti K."/>
            <person name="Morin E."/>
            <person name="Salamov A."/>
            <person name="Lipzen A."/>
            <person name="Mereny Z."/>
            <person name="Hegedus B."/>
            <person name="Baldrian P."/>
            <person name="Stursova M."/>
            <person name="Weitz H."/>
            <person name="Taylor A."/>
            <person name="Grigoriev I.V."/>
            <person name="Nagy L.G."/>
            <person name="Martin F."/>
            <person name="Kauserud H."/>
        </authorList>
    </citation>
    <scope>NUCLEOTIDE SEQUENCE</scope>
    <source>
        <strain evidence="1">CBHHK182m</strain>
    </source>
</reference>
<evidence type="ECO:0000313" key="2">
    <source>
        <dbReference type="Proteomes" id="UP001215598"/>
    </source>
</evidence>
<keyword evidence="2" id="KW-1185">Reference proteome</keyword>
<evidence type="ECO:0000313" key="1">
    <source>
        <dbReference type="EMBL" id="KAJ7733448.1"/>
    </source>
</evidence>
<sequence>MSGRKSPTCPAIILGRLSNLPSTRVLHDVAFDAPLAPRLKARPSVTDTITCVRTLAEDSAVISPVPSRVVLSSGHRERNDPRFLGRVRIYTRYGVYPITPVFSALTDPPSSLTLGTAIFGRKAKYGNGIASFGFCLDGFRSRFSLFLAQAEGAWC</sequence>
<organism evidence="1 2">
    <name type="scientific">Mycena metata</name>
    <dbReference type="NCBI Taxonomy" id="1033252"/>
    <lineage>
        <taxon>Eukaryota</taxon>
        <taxon>Fungi</taxon>
        <taxon>Dikarya</taxon>
        <taxon>Basidiomycota</taxon>
        <taxon>Agaricomycotina</taxon>
        <taxon>Agaricomycetes</taxon>
        <taxon>Agaricomycetidae</taxon>
        <taxon>Agaricales</taxon>
        <taxon>Marasmiineae</taxon>
        <taxon>Mycenaceae</taxon>
        <taxon>Mycena</taxon>
    </lineage>
</organism>
<protein>
    <submittedName>
        <fullName evidence="1">Uncharacterized protein</fullName>
    </submittedName>
</protein>
<gene>
    <name evidence="1" type="ORF">B0H16DRAFT_1732261</name>
</gene>